<gene>
    <name evidence="1" type="ORF">MELLADRAFT_70582</name>
</gene>
<dbReference type="RefSeq" id="XP_007404892.1">
    <property type="nucleotide sequence ID" value="XM_007404830.1"/>
</dbReference>
<accession>F4R673</accession>
<evidence type="ECO:0008006" key="3">
    <source>
        <dbReference type="Google" id="ProtNLM"/>
    </source>
</evidence>
<keyword evidence="2" id="KW-1185">Reference proteome</keyword>
<dbReference type="HOGENOM" id="CLU_2606514_0_0_1"/>
<evidence type="ECO:0000313" key="1">
    <source>
        <dbReference type="EMBL" id="EGG12517.1"/>
    </source>
</evidence>
<dbReference type="GeneID" id="18931571"/>
<protein>
    <recommendedName>
        <fullName evidence="3">Helicase C-terminal domain-containing protein</fullName>
    </recommendedName>
</protein>
<sequence length="79" mass="8726">MEVIVIGQTGLPELAQLFGRCGRGDKPGLALHFVEKTRKKGAKNVDDANNTKEMTEDELMNTFTFTPICLRVTLSLANM</sequence>
<dbReference type="AlphaFoldDB" id="F4R673"/>
<organism evidence="2">
    <name type="scientific">Melampsora larici-populina (strain 98AG31 / pathotype 3-4-7)</name>
    <name type="common">Poplar leaf rust fungus</name>
    <dbReference type="NCBI Taxonomy" id="747676"/>
    <lineage>
        <taxon>Eukaryota</taxon>
        <taxon>Fungi</taxon>
        <taxon>Dikarya</taxon>
        <taxon>Basidiomycota</taxon>
        <taxon>Pucciniomycotina</taxon>
        <taxon>Pucciniomycetes</taxon>
        <taxon>Pucciniales</taxon>
        <taxon>Melampsoraceae</taxon>
        <taxon>Melampsora</taxon>
    </lineage>
</organism>
<proteinExistence type="predicted"/>
<dbReference type="VEuPathDB" id="FungiDB:MELLADRAFT_70582"/>
<dbReference type="Proteomes" id="UP000001072">
    <property type="component" value="Unassembled WGS sequence"/>
</dbReference>
<dbReference type="EMBL" id="GL883091">
    <property type="protein sequence ID" value="EGG12517.1"/>
    <property type="molecule type" value="Genomic_DNA"/>
</dbReference>
<dbReference type="OrthoDB" id="2506201at2759"/>
<dbReference type="KEGG" id="mlr:MELLADRAFT_70582"/>
<reference evidence="2" key="1">
    <citation type="journal article" date="2011" name="Proc. Natl. Acad. Sci. U.S.A.">
        <title>Obligate biotrophy features unraveled by the genomic analysis of rust fungi.</title>
        <authorList>
            <person name="Duplessis S."/>
            <person name="Cuomo C.A."/>
            <person name="Lin Y.-C."/>
            <person name="Aerts A."/>
            <person name="Tisserant E."/>
            <person name="Veneault-Fourrey C."/>
            <person name="Joly D.L."/>
            <person name="Hacquard S."/>
            <person name="Amselem J."/>
            <person name="Cantarel B.L."/>
            <person name="Chiu R."/>
            <person name="Coutinho P.M."/>
            <person name="Feau N."/>
            <person name="Field M."/>
            <person name="Frey P."/>
            <person name="Gelhaye E."/>
            <person name="Goldberg J."/>
            <person name="Grabherr M.G."/>
            <person name="Kodira C.D."/>
            <person name="Kohler A."/>
            <person name="Kuees U."/>
            <person name="Lindquist E.A."/>
            <person name="Lucas S.M."/>
            <person name="Mago R."/>
            <person name="Mauceli E."/>
            <person name="Morin E."/>
            <person name="Murat C."/>
            <person name="Pangilinan J.L."/>
            <person name="Park R."/>
            <person name="Pearson M."/>
            <person name="Quesneville H."/>
            <person name="Rouhier N."/>
            <person name="Sakthikumar S."/>
            <person name="Salamov A.A."/>
            <person name="Schmutz J."/>
            <person name="Selles B."/>
            <person name="Shapiro H."/>
            <person name="Tanguay P."/>
            <person name="Tuskan G.A."/>
            <person name="Henrissat B."/>
            <person name="Van de Peer Y."/>
            <person name="Rouze P."/>
            <person name="Ellis J.G."/>
            <person name="Dodds P.N."/>
            <person name="Schein J.E."/>
            <person name="Zhong S."/>
            <person name="Hamelin R.C."/>
            <person name="Grigoriev I.V."/>
            <person name="Szabo L.J."/>
            <person name="Martin F."/>
        </authorList>
    </citation>
    <scope>NUCLEOTIDE SEQUENCE [LARGE SCALE GENOMIC DNA]</scope>
    <source>
        <strain evidence="2">98AG31 / pathotype 3-4-7</strain>
    </source>
</reference>
<evidence type="ECO:0000313" key="2">
    <source>
        <dbReference type="Proteomes" id="UP000001072"/>
    </source>
</evidence>
<name>F4R673_MELLP</name>
<dbReference type="InParanoid" id="F4R673"/>